<proteinExistence type="predicted"/>
<feature type="chain" id="PRO_5015182607" evidence="1">
    <location>
        <begin position="25"/>
        <end position="164"/>
    </location>
</feature>
<keyword evidence="1" id="KW-0732">Signal</keyword>
<keyword evidence="3" id="KW-1185">Reference proteome</keyword>
<organism evidence="2 3">
    <name type="scientific">Trichoderma gamsii</name>
    <dbReference type="NCBI Taxonomy" id="398673"/>
    <lineage>
        <taxon>Eukaryota</taxon>
        <taxon>Fungi</taxon>
        <taxon>Dikarya</taxon>
        <taxon>Ascomycota</taxon>
        <taxon>Pezizomycotina</taxon>
        <taxon>Sordariomycetes</taxon>
        <taxon>Hypocreomycetidae</taxon>
        <taxon>Hypocreales</taxon>
        <taxon>Hypocreaceae</taxon>
        <taxon>Trichoderma</taxon>
    </lineage>
</organism>
<dbReference type="RefSeq" id="XP_024404911.1">
    <property type="nucleotide sequence ID" value="XM_024550356.1"/>
</dbReference>
<dbReference type="AlphaFoldDB" id="A0A2P4ZED7"/>
<reference evidence="2 3" key="1">
    <citation type="journal article" date="2016" name="Genome Announc.">
        <title>Draft Whole-Genome Sequence of Trichoderma gamsii T6085, a Promising Biocontrol Agent of Fusarium Head Blight on Wheat.</title>
        <authorList>
            <person name="Baroncelli R."/>
            <person name="Zapparata A."/>
            <person name="Piaggeschi G."/>
            <person name="Sarrocco S."/>
            <person name="Vannacci G."/>
        </authorList>
    </citation>
    <scope>NUCLEOTIDE SEQUENCE [LARGE SCALE GENOMIC DNA]</scope>
    <source>
        <strain evidence="2 3">T6085</strain>
    </source>
</reference>
<comment type="caution">
    <text evidence="2">The sequence shown here is derived from an EMBL/GenBank/DDBJ whole genome shotgun (WGS) entry which is preliminary data.</text>
</comment>
<sequence>MMLRCGVTMVSNSLIALYTGLVLSNGVQFGAADTAPSWQKHVRSPASNTVKPIGIISDSTIGNVSNPNGLIDGQEPTVLSRNTESDQLPTIVVDFGQNVVGILSLQFSESQSLSTGLPGLRLAFSETKEYLTDRSDFTRSDNASGVSLGKLYTPLPSSFDQTDC</sequence>
<dbReference type="Proteomes" id="UP000054821">
    <property type="component" value="Unassembled WGS sequence"/>
</dbReference>
<gene>
    <name evidence="2" type="ORF">TGAM01_v208532</name>
</gene>
<feature type="signal peptide" evidence="1">
    <location>
        <begin position="1"/>
        <end position="24"/>
    </location>
</feature>
<dbReference type="STRING" id="398673.A0A2P4ZED7"/>
<name>A0A2P4ZED7_9HYPO</name>
<protein>
    <submittedName>
        <fullName evidence="2">Alpha-L-rhamnosidase A</fullName>
    </submittedName>
</protein>
<evidence type="ECO:0000256" key="1">
    <source>
        <dbReference type="SAM" id="SignalP"/>
    </source>
</evidence>
<dbReference type="GeneID" id="36347788"/>
<accession>A0A2P4ZED7</accession>
<evidence type="ECO:0000313" key="2">
    <source>
        <dbReference type="EMBL" id="PON22643.1"/>
    </source>
</evidence>
<evidence type="ECO:0000313" key="3">
    <source>
        <dbReference type="Proteomes" id="UP000054821"/>
    </source>
</evidence>
<dbReference type="EMBL" id="JPDN02000036">
    <property type="protein sequence ID" value="PON22643.1"/>
    <property type="molecule type" value="Genomic_DNA"/>
</dbReference>